<keyword evidence="2" id="KW-0805">Transcription regulation</keyword>
<comment type="similarity">
    <text evidence="1">Belongs to the bHLH protein family.</text>
</comment>
<organism evidence="6">
    <name type="scientific">Dracaena cambodiana</name>
    <dbReference type="NCBI Taxonomy" id="580341"/>
    <lineage>
        <taxon>Eukaryota</taxon>
        <taxon>Viridiplantae</taxon>
        <taxon>Streptophyta</taxon>
        <taxon>Embryophyta</taxon>
        <taxon>Tracheophyta</taxon>
        <taxon>Spermatophyta</taxon>
        <taxon>Magnoliopsida</taxon>
        <taxon>Liliopsida</taxon>
        <taxon>Asparagales</taxon>
        <taxon>Asparagaceae</taxon>
        <taxon>Nolinoideae</taxon>
        <taxon>Dracaena</taxon>
    </lineage>
</organism>
<sequence>MFRSMEAGEIGGMPSYFMASLYPGEMGGGGGGCVEAAVPMDRALLASKNHREAEKRRRERIKSHLDRLRTILACDPKTDKASLLAKAVEHVRDLKQRTAEISGDPRLFPSEHDEIIVLPGSDGCRPVFEASLCCDDRSDLLPELIETLRSLRMKTLRAEMATLGGRVRNVMVLAREKDDQCMDEEDVGFLKEALVALVNRSGSPERVKRRRVMDPPRWL</sequence>
<reference evidence="6" key="1">
    <citation type="submission" date="2019-12" db="EMBL/GenBank/DDBJ databases">
        <title>Identification of the bHLH gene family in Dracaena cambodiana reveals candidate genes involved in flavonoid biosynthesis.</title>
        <authorList>
            <person name="Zhu J."/>
            <person name="Peng S."/>
        </authorList>
    </citation>
    <scope>NUCLEOTIDE SEQUENCE</scope>
</reference>
<dbReference type="GO" id="GO:0046983">
    <property type="term" value="F:protein dimerization activity"/>
    <property type="evidence" value="ECO:0007669"/>
    <property type="project" value="InterPro"/>
</dbReference>
<protein>
    <submittedName>
        <fullName evidence="6">BHLH transcription factor</fullName>
    </submittedName>
</protein>
<evidence type="ECO:0000256" key="4">
    <source>
        <dbReference type="ARBA" id="ARBA00023163"/>
    </source>
</evidence>
<feature type="domain" description="BHLH" evidence="5">
    <location>
        <begin position="45"/>
        <end position="94"/>
    </location>
</feature>
<keyword evidence="3" id="KW-0238">DNA-binding</keyword>
<dbReference type="Pfam" id="PF00010">
    <property type="entry name" value="HLH"/>
    <property type="match status" value="1"/>
</dbReference>
<gene>
    <name evidence="6" type="primary">bHLH39</name>
</gene>
<evidence type="ECO:0000256" key="2">
    <source>
        <dbReference type="ARBA" id="ARBA00023015"/>
    </source>
</evidence>
<evidence type="ECO:0000313" key="6">
    <source>
        <dbReference type="EMBL" id="QOJ43700.1"/>
    </source>
</evidence>
<dbReference type="EMBL" id="MN883647">
    <property type="protein sequence ID" value="QOJ43700.1"/>
    <property type="molecule type" value="mRNA"/>
</dbReference>
<evidence type="ECO:0000256" key="1">
    <source>
        <dbReference type="ARBA" id="ARBA00005510"/>
    </source>
</evidence>
<dbReference type="PANTHER" id="PTHR45844">
    <property type="entry name" value="TRANSCRIPTION FACTOR BHLH30"/>
    <property type="match status" value="1"/>
</dbReference>
<evidence type="ECO:0000259" key="5">
    <source>
        <dbReference type="PROSITE" id="PS50888"/>
    </source>
</evidence>
<dbReference type="GO" id="GO:0003677">
    <property type="term" value="F:DNA binding"/>
    <property type="evidence" value="ECO:0007669"/>
    <property type="project" value="UniProtKB-KW"/>
</dbReference>
<dbReference type="SUPFAM" id="SSF47459">
    <property type="entry name" value="HLH, helix-loop-helix DNA-binding domain"/>
    <property type="match status" value="1"/>
</dbReference>
<dbReference type="PANTHER" id="PTHR45844:SF19">
    <property type="entry name" value="TRANSCRIPTION FACTOR BHLH106-RELATED"/>
    <property type="match status" value="1"/>
</dbReference>
<dbReference type="InterPro" id="IPR011598">
    <property type="entry name" value="bHLH_dom"/>
</dbReference>
<dbReference type="GO" id="GO:0003700">
    <property type="term" value="F:DNA-binding transcription factor activity"/>
    <property type="evidence" value="ECO:0007669"/>
    <property type="project" value="InterPro"/>
</dbReference>
<evidence type="ECO:0000256" key="3">
    <source>
        <dbReference type="ARBA" id="ARBA00023125"/>
    </source>
</evidence>
<name>A0A7M3UQJ7_9ASPA</name>
<dbReference type="Gene3D" id="4.10.280.10">
    <property type="entry name" value="Helix-loop-helix DNA-binding domain"/>
    <property type="match status" value="1"/>
</dbReference>
<keyword evidence="4" id="KW-0804">Transcription</keyword>
<dbReference type="SMART" id="SM00353">
    <property type="entry name" value="HLH"/>
    <property type="match status" value="1"/>
</dbReference>
<dbReference type="InterPro" id="IPR045847">
    <property type="entry name" value="AIG1-like"/>
</dbReference>
<dbReference type="InterPro" id="IPR036638">
    <property type="entry name" value="HLH_DNA-bd_sf"/>
</dbReference>
<accession>A0A7M3UQJ7</accession>
<dbReference type="PROSITE" id="PS50888">
    <property type="entry name" value="BHLH"/>
    <property type="match status" value="1"/>
</dbReference>
<proteinExistence type="evidence at transcript level"/>
<dbReference type="AlphaFoldDB" id="A0A7M3UQJ7"/>